<comment type="caution">
    <text evidence="1">The sequence shown here is derived from an EMBL/GenBank/DDBJ whole genome shotgun (WGS) entry which is preliminary data.</text>
</comment>
<evidence type="ECO:0000313" key="1">
    <source>
        <dbReference type="EMBL" id="MFD2259498.1"/>
    </source>
</evidence>
<reference evidence="2" key="1">
    <citation type="journal article" date="2019" name="Int. J. Syst. Evol. Microbiol.">
        <title>The Global Catalogue of Microorganisms (GCM) 10K type strain sequencing project: providing services to taxonomists for standard genome sequencing and annotation.</title>
        <authorList>
            <consortium name="The Broad Institute Genomics Platform"/>
            <consortium name="The Broad Institute Genome Sequencing Center for Infectious Disease"/>
            <person name="Wu L."/>
            <person name="Ma J."/>
        </authorList>
    </citation>
    <scope>NUCLEOTIDE SEQUENCE [LARGE SCALE GENOMIC DNA]</scope>
    <source>
        <strain evidence="2">KCTC 23707</strain>
    </source>
</reference>
<sequence length="85" mass="8996">MVENGRRITVTPQQLAALGEGAIAYVREMAVEELRGKFPGMPELAPGTKLWALFAANGQPILLADGPEAALAGAFQNDLKPVSLH</sequence>
<dbReference type="RefSeq" id="WP_165277199.1">
    <property type="nucleotide sequence ID" value="NZ_BAABGS010000018.1"/>
</dbReference>
<gene>
    <name evidence="1" type="ORF">ACFSMZ_06940</name>
</gene>
<proteinExistence type="predicted"/>
<organism evidence="1 2">
    <name type="scientific">Chelativorans composti</name>
    <dbReference type="NCBI Taxonomy" id="768533"/>
    <lineage>
        <taxon>Bacteria</taxon>
        <taxon>Pseudomonadati</taxon>
        <taxon>Pseudomonadota</taxon>
        <taxon>Alphaproteobacteria</taxon>
        <taxon>Hyphomicrobiales</taxon>
        <taxon>Phyllobacteriaceae</taxon>
        <taxon>Chelativorans</taxon>
    </lineage>
</organism>
<keyword evidence="2" id="KW-1185">Reference proteome</keyword>
<dbReference type="Pfam" id="PF06620">
    <property type="entry name" value="DUF1150"/>
    <property type="match status" value="1"/>
</dbReference>
<accession>A0ABW5DEG1</accession>
<protein>
    <submittedName>
        <fullName evidence="1">DUF1150 family protein</fullName>
    </submittedName>
</protein>
<dbReference type="Proteomes" id="UP001597373">
    <property type="component" value="Unassembled WGS sequence"/>
</dbReference>
<evidence type="ECO:0000313" key="2">
    <source>
        <dbReference type="Proteomes" id="UP001597373"/>
    </source>
</evidence>
<dbReference type="InterPro" id="IPR009531">
    <property type="entry name" value="DUF1150"/>
</dbReference>
<dbReference type="EMBL" id="JBHUIR010000020">
    <property type="protein sequence ID" value="MFD2259498.1"/>
    <property type="molecule type" value="Genomic_DNA"/>
</dbReference>
<name>A0ABW5DEG1_9HYPH</name>